<dbReference type="EMBL" id="CP096205">
    <property type="protein sequence ID" value="UPQ78663.1"/>
    <property type="molecule type" value="Genomic_DNA"/>
</dbReference>
<protein>
    <recommendedName>
        <fullName evidence="3">Lipoprotein</fullName>
    </recommendedName>
</protein>
<keyword evidence="2" id="KW-1185">Reference proteome</keyword>
<evidence type="ECO:0008006" key="3">
    <source>
        <dbReference type="Google" id="ProtNLM"/>
    </source>
</evidence>
<accession>A0ABY4KCY2</accession>
<dbReference type="RefSeq" id="WP_248433604.1">
    <property type="nucleotide sequence ID" value="NZ_CP096205.1"/>
</dbReference>
<evidence type="ECO:0000313" key="2">
    <source>
        <dbReference type="Proteomes" id="UP000830583"/>
    </source>
</evidence>
<dbReference type="Proteomes" id="UP000830583">
    <property type="component" value="Chromosome"/>
</dbReference>
<organism evidence="1 2">
    <name type="scientific">Flavobacterium azooxidireducens</name>
    <dbReference type="NCBI Taxonomy" id="1871076"/>
    <lineage>
        <taxon>Bacteria</taxon>
        <taxon>Pseudomonadati</taxon>
        <taxon>Bacteroidota</taxon>
        <taxon>Flavobacteriia</taxon>
        <taxon>Flavobacteriales</taxon>
        <taxon>Flavobacteriaceae</taxon>
        <taxon>Flavobacterium</taxon>
    </lineage>
</organism>
<gene>
    <name evidence="1" type="ORF">M0M57_13675</name>
</gene>
<proteinExistence type="predicted"/>
<name>A0ABY4KCY2_9FLAO</name>
<dbReference type="PROSITE" id="PS51257">
    <property type="entry name" value="PROKAR_LIPOPROTEIN"/>
    <property type="match status" value="1"/>
</dbReference>
<sequence length="163" mass="18224">MKNCLLLIVLVMSLVSCKKFDQDVEPELIKKQALLDTIASADKDENGCLDGAGYFWSTLNKECIKIYESAITLYPQDNQNNEDETKNAYIVFGENGGNEAEIFLPNQVKSLILVRPSEGQPWKFDDWQLIPWKGFILKKGEDILFAGDGGVGPKITGSDKMED</sequence>
<evidence type="ECO:0000313" key="1">
    <source>
        <dbReference type="EMBL" id="UPQ78663.1"/>
    </source>
</evidence>
<reference evidence="1" key="1">
    <citation type="submission" date="2022-04" db="EMBL/GenBank/DDBJ databases">
        <title>Consumption of N2O by Flavobacterium azooxidireducens sp. nov. isolated from Decomposing Leaf Litter of Phragmites australis (Cav.).</title>
        <authorList>
            <person name="Behrendt U."/>
            <person name="Spanner T."/>
            <person name="Augustin J."/>
            <person name="Horn M.A."/>
            <person name="Kolb S."/>
            <person name="Ulrich A."/>
        </authorList>
    </citation>
    <scope>NUCLEOTIDE SEQUENCE</scope>
    <source>
        <strain evidence="1">IGB 4-14</strain>
    </source>
</reference>